<evidence type="ECO:0000256" key="1">
    <source>
        <dbReference type="SAM" id="Phobius"/>
    </source>
</evidence>
<reference evidence="2" key="1">
    <citation type="submission" date="2021-03" db="EMBL/GenBank/DDBJ databases">
        <title>Draft genome sequence of rust myrtle Austropuccinia psidii MF-1, a brazilian biotype.</title>
        <authorList>
            <person name="Quecine M.C."/>
            <person name="Pachon D.M.R."/>
            <person name="Bonatelli M.L."/>
            <person name="Correr F.H."/>
            <person name="Franceschini L.M."/>
            <person name="Leite T.F."/>
            <person name="Margarido G.R.A."/>
            <person name="Almeida C.A."/>
            <person name="Ferrarezi J.A."/>
            <person name="Labate C.A."/>
        </authorList>
    </citation>
    <scope>NUCLEOTIDE SEQUENCE</scope>
    <source>
        <strain evidence="2">MF-1</strain>
    </source>
</reference>
<evidence type="ECO:0000313" key="3">
    <source>
        <dbReference type="Proteomes" id="UP000765509"/>
    </source>
</evidence>
<accession>A0A9Q3DPL6</accession>
<name>A0A9Q3DPL6_9BASI</name>
<keyword evidence="1" id="KW-1133">Transmembrane helix</keyword>
<protein>
    <submittedName>
        <fullName evidence="2">Uncharacterized protein</fullName>
    </submittedName>
</protein>
<keyword evidence="1" id="KW-0472">Membrane</keyword>
<comment type="caution">
    <text evidence="2">The sequence shown here is derived from an EMBL/GenBank/DDBJ whole genome shotgun (WGS) entry which is preliminary data.</text>
</comment>
<organism evidence="2 3">
    <name type="scientific">Austropuccinia psidii MF-1</name>
    <dbReference type="NCBI Taxonomy" id="1389203"/>
    <lineage>
        <taxon>Eukaryota</taxon>
        <taxon>Fungi</taxon>
        <taxon>Dikarya</taxon>
        <taxon>Basidiomycota</taxon>
        <taxon>Pucciniomycotina</taxon>
        <taxon>Pucciniomycetes</taxon>
        <taxon>Pucciniales</taxon>
        <taxon>Sphaerophragmiaceae</taxon>
        <taxon>Austropuccinia</taxon>
    </lineage>
</organism>
<dbReference type="AlphaFoldDB" id="A0A9Q3DPL6"/>
<evidence type="ECO:0000313" key="2">
    <source>
        <dbReference type="EMBL" id="MBW0504800.1"/>
    </source>
</evidence>
<dbReference type="EMBL" id="AVOT02018138">
    <property type="protein sequence ID" value="MBW0504800.1"/>
    <property type="molecule type" value="Genomic_DNA"/>
</dbReference>
<gene>
    <name evidence="2" type="ORF">O181_044515</name>
</gene>
<keyword evidence="3" id="KW-1185">Reference proteome</keyword>
<dbReference type="Proteomes" id="UP000765509">
    <property type="component" value="Unassembled WGS sequence"/>
</dbReference>
<proteinExistence type="predicted"/>
<keyword evidence="1" id="KW-0812">Transmembrane</keyword>
<sequence>MTETRILTNNNVHAKIVSVLGIAAILPLCIVAPVRPVLNDQNFHDLGTYHSDWLPYLGIPQVYDNQGGPSNINQPKSSDSVLPGYTLPSTFSGHISHEGSRFLRNKRVREVEFCSGDNERARFTPDKEEPKKLRLFGSDIPIPTSASDLEAQRSCGIRASPPELFTNYPTTVVNKRLAQTDDIPIYSNHLHKSLEPQEPELSFRSSHINANHFCAGGPSHFFDGGVSNDPPHQSSIDQYFSAIISNIAQKVEGMKPRKSTQAVHEGPLNIGNPLGREYVPVLQTKVSETGLIKSSVVFVRLGLPQEISFAERKEEFYAFIAPLCTTKISRSIRRTSALMCDQAFRKMKAPMNTKRGEEFAKPAVNLLTQILALSSRFQDVFRLRKAQKNFPEEDTHLCEFVFTNILTADFILSLIDDSISENTSKLSDVQLLIVSHFMSHDNEPAWTVKSQGLRKQEISKQTISEVEIASLSLLSYYQSTNQRKWKFFFGNKDRFIGFLAELKSFFERFHALKVSDLLGKMSGPRDVFPWRTKWELEPSNSSEKLKERYAPLIKIWWQTKADKYINSVEPILAKDKLVGEELEAQSQFGMPWIFQYIFLFVNTFHKQLAEKEEAYLEKSFQELEFRILSQAIELDVVQMWLPKNEHFEKKLKDLFLKIVYLNRPLLRILKSGITEDMILEQLGNLQKWIFERTLEITRRNLRFDSSTSTDDKKNIQFQHYHDYISELINAPQLQEKSNLGKGVSGGSSLLAEGSHKVQTVAAPGNDHEEAETRLAVRLLIDYYQNSNYFKWAEVFEPGGMDSRQFLDVLAYTIMHDCQRLVGYKASKEKIDFGDAKIFPWQNGLNEVDKQLTAKNNLRAYAWGQKAKEDFGKKNSKYEIWKSKVLQS</sequence>
<feature type="transmembrane region" description="Helical" evidence="1">
    <location>
        <begin position="12"/>
        <end position="34"/>
    </location>
</feature>